<evidence type="ECO:0000313" key="1">
    <source>
        <dbReference type="EMBL" id="KAH7232363.1"/>
    </source>
</evidence>
<dbReference type="RefSeq" id="XP_046044023.1">
    <property type="nucleotide sequence ID" value="XM_046194011.1"/>
</dbReference>
<protein>
    <submittedName>
        <fullName evidence="1">Uncharacterized protein</fullName>
    </submittedName>
</protein>
<sequence length="87" mass="9764">MPNRENFIPTRLIYVGPSGLAARLVTSCHADYLALSHSWGAIRSCEFKTTQSNFQRRLSRFSITETATNISRCHSGSLMAWKTVSLD</sequence>
<reference evidence="1" key="1">
    <citation type="journal article" date="2021" name="Nat. Commun.">
        <title>Genetic determinants of endophytism in the Arabidopsis root mycobiome.</title>
        <authorList>
            <person name="Mesny F."/>
            <person name="Miyauchi S."/>
            <person name="Thiergart T."/>
            <person name="Pickel B."/>
            <person name="Atanasova L."/>
            <person name="Karlsson M."/>
            <person name="Huettel B."/>
            <person name="Barry K.W."/>
            <person name="Haridas S."/>
            <person name="Chen C."/>
            <person name="Bauer D."/>
            <person name="Andreopoulos W."/>
            <person name="Pangilinan J."/>
            <person name="LaButti K."/>
            <person name="Riley R."/>
            <person name="Lipzen A."/>
            <person name="Clum A."/>
            <person name="Drula E."/>
            <person name="Henrissat B."/>
            <person name="Kohler A."/>
            <person name="Grigoriev I.V."/>
            <person name="Martin F.M."/>
            <person name="Hacquard S."/>
        </authorList>
    </citation>
    <scope>NUCLEOTIDE SEQUENCE</scope>
    <source>
        <strain evidence="1">MPI-CAGE-AT-0023</strain>
    </source>
</reference>
<keyword evidence="2" id="KW-1185">Reference proteome</keyword>
<name>A0A9P9JPM2_FUSRE</name>
<comment type="caution">
    <text evidence="1">The sequence shown here is derived from an EMBL/GenBank/DDBJ whole genome shotgun (WGS) entry which is preliminary data.</text>
</comment>
<evidence type="ECO:0000313" key="2">
    <source>
        <dbReference type="Proteomes" id="UP000720189"/>
    </source>
</evidence>
<organism evidence="1 2">
    <name type="scientific">Fusarium redolens</name>
    <dbReference type="NCBI Taxonomy" id="48865"/>
    <lineage>
        <taxon>Eukaryota</taxon>
        <taxon>Fungi</taxon>
        <taxon>Dikarya</taxon>
        <taxon>Ascomycota</taxon>
        <taxon>Pezizomycotina</taxon>
        <taxon>Sordariomycetes</taxon>
        <taxon>Hypocreomycetidae</taxon>
        <taxon>Hypocreales</taxon>
        <taxon>Nectriaceae</taxon>
        <taxon>Fusarium</taxon>
        <taxon>Fusarium redolens species complex</taxon>
    </lineage>
</organism>
<accession>A0A9P9JPM2</accession>
<proteinExistence type="predicted"/>
<dbReference type="EMBL" id="JAGMUX010000019">
    <property type="protein sequence ID" value="KAH7232363.1"/>
    <property type="molecule type" value="Genomic_DNA"/>
</dbReference>
<gene>
    <name evidence="1" type="ORF">BKA55DRAFT_581024</name>
</gene>
<dbReference type="GeneID" id="70223965"/>
<dbReference type="Proteomes" id="UP000720189">
    <property type="component" value="Unassembled WGS sequence"/>
</dbReference>
<dbReference type="AlphaFoldDB" id="A0A9P9JPM2"/>